<dbReference type="Pfam" id="PF06973">
    <property type="entry name" value="DUF1297"/>
    <property type="match status" value="1"/>
</dbReference>
<keyword evidence="9" id="KW-0464">Manganese</keyword>
<dbReference type="AlphaFoldDB" id="A0A0G1GI64"/>
<keyword evidence="8" id="KW-0460">Magnesium</keyword>
<protein>
    <submittedName>
        <fullName evidence="12">5-formaminoimidazole-4-carboxamide-1-(Beta)-D-ribofuranosyl 5'-monophosphate synthetase-like protein, 5-formaminoimidazole-4-carboxamide-1-(Beta)-D-ribofuranosyl 5'-monophosphate synthetase</fullName>
        <ecNumber evidence="12">6.3.4.-</ecNumber>
    </submittedName>
</protein>
<dbReference type="GO" id="GO:0000287">
    <property type="term" value="F:magnesium ion binding"/>
    <property type="evidence" value="ECO:0007669"/>
    <property type="project" value="InterPro"/>
</dbReference>
<comment type="caution">
    <text evidence="12">The sequence shown here is derived from an EMBL/GenBank/DDBJ whole genome shotgun (WGS) entry which is preliminary data.</text>
</comment>
<keyword evidence="5" id="KW-0547">Nucleotide-binding</keyword>
<evidence type="ECO:0000313" key="12">
    <source>
        <dbReference type="EMBL" id="KKS98483.1"/>
    </source>
</evidence>
<dbReference type="PANTHER" id="PTHR38147">
    <property type="entry name" value="5-FORMAMINOIMIDAZOLE-4-CARBOXAMIDE-1-(BETA)-D-RIBOFURANOSYL 5'-MONOPHOSPHATE SYNTHETASE-RELATED"/>
    <property type="match status" value="1"/>
</dbReference>
<accession>A0A0G1GI64</accession>
<dbReference type="PIRSF" id="PIRSF004602">
    <property type="entry name" value="ATPgrasp_PurP"/>
    <property type="match status" value="1"/>
</dbReference>
<comment type="cofactor">
    <cofactor evidence="1">
        <name>Mn(2+)</name>
        <dbReference type="ChEBI" id="CHEBI:29035"/>
    </cofactor>
</comment>
<keyword evidence="6" id="KW-0658">Purine biosynthesis</keyword>
<evidence type="ECO:0000256" key="4">
    <source>
        <dbReference type="ARBA" id="ARBA00022723"/>
    </source>
</evidence>
<dbReference type="SUPFAM" id="SSF56059">
    <property type="entry name" value="Glutathione synthetase ATP-binding domain-like"/>
    <property type="match status" value="1"/>
</dbReference>
<dbReference type="GO" id="GO:0016879">
    <property type="term" value="F:ligase activity, forming carbon-nitrogen bonds"/>
    <property type="evidence" value="ECO:0007669"/>
    <property type="project" value="InterPro"/>
</dbReference>
<evidence type="ECO:0000256" key="3">
    <source>
        <dbReference type="ARBA" id="ARBA00022598"/>
    </source>
</evidence>
<evidence type="ECO:0000256" key="2">
    <source>
        <dbReference type="ARBA" id="ARBA00001946"/>
    </source>
</evidence>
<dbReference type="Gene3D" id="3.30.470.20">
    <property type="entry name" value="ATP-grasp fold, B domain"/>
    <property type="match status" value="1"/>
</dbReference>
<dbReference type="InterPro" id="IPR013815">
    <property type="entry name" value="ATP_grasp_subdomain_1"/>
</dbReference>
<dbReference type="Gene3D" id="3.30.1490.20">
    <property type="entry name" value="ATP-grasp fold, A domain"/>
    <property type="match status" value="1"/>
</dbReference>
<keyword evidence="4" id="KW-0479">Metal-binding</keyword>
<dbReference type="SUPFAM" id="SSF52440">
    <property type="entry name" value="PreATP-grasp domain"/>
    <property type="match status" value="1"/>
</dbReference>
<proteinExistence type="predicted"/>
<dbReference type="Proteomes" id="UP000034894">
    <property type="component" value="Unassembled WGS sequence"/>
</dbReference>
<dbReference type="STRING" id="1618443.UV73_C0001G0004"/>
<evidence type="ECO:0000256" key="5">
    <source>
        <dbReference type="ARBA" id="ARBA00022741"/>
    </source>
</evidence>
<comment type="cofactor">
    <cofactor evidence="2">
        <name>Mg(2+)</name>
        <dbReference type="ChEBI" id="CHEBI:18420"/>
    </cofactor>
</comment>
<evidence type="ECO:0000256" key="8">
    <source>
        <dbReference type="ARBA" id="ARBA00022842"/>
    </source>
</evidence>
<dbReference type="PANTHER" id="PTHR38147:SF1">
    <property type="entry name" value="5-FORMAMINOIMIDAZOLE-4-CARBOXAMIDE-1-(BETA)-D-RIBOFURANOSYL 5'-MONOPHOSPHATE SYNTHETASE"/>
    <property type="match status" value="1"/>
</dbReference>
<gene>
    <name evidence="12" type="ORF">UV73_C0001G0004</name>
</gene>
<dbReference type="GO" id="GO:0005524">
    <property type="term" value="F:ATP binding"/>
    <property type="evidence" value="ECO:0007669"/>
    <property type="project" value="UniProtKB-KW"/>
</dbReference>
<dbReference type="InterPro" id="IPR010672">
    <property type="entry name" value="IMP_biosynth_PurP_N"/>
</dbReference>
<dbReference type="InterPro" id="IPR023656">
    <property type="entry name" value="IMP_biosynth_PurP"/>
</dbReference>
<name>A0A0G1GI64_9BACT</name>
<evidence type="ECO:0000256" key="6">
    <source>
        <dbReference type="ARBA" id="ARBA00022755"/>
    </source>
</evidence>
<dbReference type="GO" id="GO:0006188">
    <property type="term" value="P:IMP biosynthetic process"/>
    <property type="evidence" value="ECO:0007669"/>
    <property type="project" value="InterPro"/>
</dbReference>
<keyword evidence="7" id="KW-0067">ATP-binding</keyword>
<evidence type="ECO:0000259" key="10">
    <source>
        <dbReference type="Pfam" id="PF06849"/>
    </source>
</evidence>
<feature type="domain" description="IMP biosynthesis enzyme PurP N-terminal" evidence="10">
    <location>
        <begin position="19"/>
        <end position="144"/>
    </location>
</feature>
<dbReference type="EC" id="6.3.4.-" evidence="12"/>
<dbReference type="Gene3D" id="3.40.50.20">
    <property type="match status" value="1"/>
</dbReference>
<keyword evidence="3 12" id="KW-0436">Ligase</keyword>
<evidence type="ECO:0000256" key="9">
    <source>
        <dbReference type="ARBA" id="ARBA00023211"/>
    </source>
</evidence>
<sequence>MIAGVCRLKLDIIMIKPTIVTLAGHSALEIFHGAKKKQFKTLALVMKGRDKTYTRYYRNLIDDFLLLDHFKDLNSKATQKLLTGNLIFIPHRYVQVYCDLDRFEKDFKLPVFGNRRLLKYEEREGRFNQYQILQESGINFPKQYKEAKDIDRLVLVKVKEKERRYERAFFFAESFADFKSASAKLLKQGKITKKDLQEAVIEEFVLGAQVNFNFFYSPLACRLELIGTDSRRQTNLDGLIRLPSVWQAKILKLQNPSYIESGHISVTVKESLLEKAFAMAEKILAACRKIAPPGIIGPFALQTAITAGPPAEEIVTFDLSLRIPGSPGTGFTPYSGYLFGHSLTFGDRIIMEIEKAIKLNKLKEITS</sequence>
<evidence type="ECO:0000256" key="7">
    <source>
        <dbReference type="ARBA" id="ARBA00022840"/>
    </source>
</evidence>
<dbReference type="InterPro" id="IPR016185">
    <property type="entry name" value="PreATP-grasp_dom_sf"/>
</dbReference>
<organism evidence="12 13">
    <name type="scientific">Candidatus Gottesmanbacteria bacterium GW2011_GWA2_43_14</name>
    <dbReference type="NCBI Taxonomy" id="1618443"/>
    <lineage>
        <taxon>Bacteria</taxon>
        <taxon>Candidatus Gottesmaniibacteriota</taxon>
    </lineage>
</organism>
<evidence type="ECO:0000259" key="11">
    <source>
        <dbReference type="Pfam" id="PF06973"/>
    </source>
</evidence>
<feature type="domain" description="IMP biosynthesis enzyme PurP C-terminal" evidence="11">
    <location>
        <begin position="177"/>
        <end position="366"/>
    </location>
</feature>
<evidence type="ECO:0000313" key="13">
    <source>
        <dbReference type="Proteomes" id="UP000034894"/>
    </source>
</evidence>
<dbReference type="EMBL" id="LCFP01000001">
    <property type="protein sequence ID" value="KKS98483.1"/>
    <property type="molecule type" value="Genomic_DNA"/>
</dbReference>
<evidence type="ECO:0000256" key="1">
    <source>
        <dbReference type="ARBA" id="ARBA00001936"/>
    </source>
</evidence>
<reference evidence="12 13" key="1">
    <citation type="journal article" date="2015" name="Nature">
        <title>rRNA introns, odd ribosomes, and small enigmatic genomes across a large radiation of phyla.</title>
        <authorList>
            <person name="Brown C.T."/>
            <person name="Hug L.A."/>
            <person name="Thomas B.C."/>
            <person name="Sharon I."/>
            <person name="Castelle C.J."/>
            <person name="Singh A."/>
            <person name="Wilkins M.J."/>
            <person name="Williams K.H."/>
            <person name="Banfield J.F."/>
        </authorList>
    </citation>
    <scope>NUCLEOTIDE SEQUENCE [LARGE SCALE GENOMIC DNA]</scope>
</reference>
<dbReference type="Pfam" id="PF06849">
    <property type="entry name" value="DUF1246"/>
    <property type="match status" value="1"/>
</dbReference>
<dbReference type="InterPro" id="IPR009720">
    <property type="entry name" value="IMP_biosynth_PurP_C"/>
</dbReference>